<accession>A0A1I7HPG6</accession>
<reference evidence="3" key="1">
    <citation type="submission" date="2016-10" db="EMBL/GenBank/DDBJ databases">
        <authorList>
            <person name="Varghese N."/>
            <person name="Submissions S."/>
        </authorList>
    </citation>
    <scope>NUCLEOTIDE SEQUENCE [LARGE SCALE GENOMIC DNA]</scope>
    <source>
        <strain evidence="3">DSM 18168</strain>
    </source>
</reference>
<dbReference type="EMBL" id="FPBJ01000015">
    <property type="protein sequence ID" value="SFU62326.1"/>
    <property type="molecule type" value="Genomic_DNA"/>
</dbReference>
<dbReference type="InterPro" id="IPR006531">
    <property type="entry name" value="Gp5/Vgr_OB"/>
</dbReference>
<proteinExistence type="predicted"/>
<sequence>MAFLRHEHTAKAYIMNAQLTEITRLLRNLIRIGVVSEVDTTKGMCRVTSGGLKTNWIHWLTSRAGHSRTWWAPSIGEQVLLLSIGGELTTAFVLPAIFSNEFPVPSTSPEATHIQFPDGAMMEYEPLSGALTVRHIKTAKIEALESIEIHAGKEIKLKAPKIGLEALVEIGLKAGVKIGMDSGLEFGVKAGREIGLKAGQGIGLKAGEIGLKAGELKMEGSAVELKAKKGEIEGDITHSGGTFKSNGVVVHTHTHPVPALGMSGTPL</sequence>
<dbReference type="NCBIfam" id="TIGR01644">
    <property type="entry name" value="phage_P2_V"/>
    <property type="match status" value="1"/>
</dbReference>
<dbReference type="InterPro" id="IPR013046">
    <property type="entry name" value="GpV/Gp45"/>
</dbReference>
<keyword evidence="3" id="KW-1185">Reference proteome</keyword>
<organism evidence="2 3">
    <name type="scientific">Xenorhabdus koppenhoeferi</name>
    <dbReference type="NCBI Taxonomy" id="351659"/>
    <lineage>
        <taxon>Bacteria</taxon>
        <taxon>Pseudomonadati</taxon>
        <taxon>Pseudomonadota</taxon>
        <taxon>Gammaproteobacteria</taxon>
        <taxon>Enterobacterales</taxon>
        <taxon>Morganellaceae</taxon>
        <taxon>Xenorhabdus</taxon>
    </lineage>
</organism>
<evidence type="ECO:0000313" key="2">
    <source>
        <dbReference type="EMBL" id="SFU62326.1"/>
    </source>
</evidence>
<gene>
    <name evidence="2" type="ORF">SAMN05421784_11557</name>
</gene>
<feature type="domain" description="Gp5/Type VI secretion system Vgr protein OB-fold" evidence="1">
    <location>
        <begin position="31"/>
        <end position="98"/>
    </location>
</feature>
<dbReference type="Gene3D" id="6.20.150.10">
    <property type="match status" value="1"/>
</dbReference>
<protein>
    <submittedName>
        <fullName evidence="2">Phage baseplate assembly protein V</fullName>
    </submittedName>
</protein>
<evidence type="ECO:0000259" key="1">
    <source>
        <dbReference type="Pfam" id="PF04717"/>
    </source>
</evidence>
<dbReference type="AlphaFoldDB" id="A0A1I7HPG6"/>
<dbReference type="STRING" id="351659.SAMN05421784_11557"/>
<name>A0A1I7HPG6_9GAMM</name>
<evidence type="ECO:0000313" key="3">
    <source>
        <dbReference type="Proteomes" id="UP000242496"/>
    </source>
</evidence>
<dbReference type="Gene3D" id="2.40.50.230">
    <property type="entry name" value="Gp5 N-terminal domain"/>
    <property type="match status" value="1"/>
</dbReference>
<dbReference type="Proteomes" id="UP000242496">
    <property type="component" value="Unassembled WGS sequence"/>
</dbReference>
<dbReference type="Pfam" id="PF04717">
    <property type="entry name" value="Phage_base_V"/>
    <property type="match status" value="1"/>
</dbReference>
<dbReference type="InterPro" id="IPR037026">
    <property type="entry name" value="Vgr_OB-fold_dom_sf"/>
</dbReference>